<reference evidence="1 2" key="1">
    <citation type="submission" date="2018-07" db="EMBL/GenBank/DDBJ databases">
        <title>A high quality draft genome assembly of the barn swallow (H. rustica rustica).</title>
        <authorList>
            <person name="Formenti G."/>
            <person name="Chiara M."/>
            <person name="Poveda L."/>
            <person name="Francoijs K.-J."/>
            <person name="Bonisoli-Alquati A."/>
            <person name="Canova L."/>
            <person name="Gianfranceschi L."/>
            <person name="Horner D.S."/>
            <person name="Saino N."/>
        </authorList>
    </citation>
    <scope>NUCLEOTIDE SEQUENCE [LARGE SCALE GENOMIC DNA]</scope>
    <source>
        <strain evidence="1">Chelidonia</strain>
        <tissue evidence="1">Blood</tissue>
    </source>
</reference>
<dbReference type="Proteomes" id="UP000269221">
    <property type="component" value="Unassembled WGS sequence"/>
</dbReference>
<sequence length="123" mass="13573">MSYGLLLLPTDETEGLISCAVKNPLAFFGIKELMESQIIKLACVESLTSAHFPRLQAKAGCKKDASSRCGILRVSIEEQPNLALPVHLFFQKIHRTLLVHVFPFSSLLDQGMVVDDDPMGDDD</sequence>
<evidence type="ECO:0000313" key="2">
    <source>
        <dbReference type="Proteomes" id="UP000269221"/>
    </source>
</evidence>
<evidence type="ECO:0000313" key="1">
    <source>
        <dbReference type="EMBL" id="RMC02789.1"/>
    </source>
</evidence>
<gene>
    <name evidence="1" type="ORF">DUI87_19980</name>
</gene>
<name>A0A3M0JPK8_HIRRU</name>
<protein>
    <submittedName>
        <fullName evidence="1">Uncharacterized protein</fullName>
    </submittedName>
</protein>
<keyword evidence="2" id="KW-1185">Reference proteome</keyword>
<proteinExistence type="predicted"/>
<dbReference type="EMBL" id="QRBI01000131">
    <property type="protein sequence ID" value="RMC02789.1"/>
    <property type="molecule type" value="Genomic_DNA"/>
</dbReference>
<dbReference type="AlphaFoldDB" id="A0A3M0JPK8"/>
<organism evidence="1 2">
    <name type="scientific">Hirundo rustica rustica</name>
    <dbReference type="NCBI Taxonomy" id="333673"/>
    <lineage>
        <taxon>Eukaryota</taxon>
        <taxon>Metazoa</taxon>
        <taxon>Chordata</taxon>
        <taxon>Craniata</taxon>
        <taxon>Vertebrata</taxon>
        <taxon>Euteleostomi</taxon>
        <taxon>Archelosauria</taxon>
        <taxon>Archosauria</taxon>
        <taxon>Dinosauria</taxon>
        <taxon>Saurischia</taxon>
        <taxon>Theropoda</taxon>
        <taxon>Coelurosauria</taxon>
        <taxon>Aves</taxon>
        <taxon>Neognathae</taxon>
        <taxon>Neoaves</taxon>
        <taxon>Telluraves</taxon>
        <taxon>Australaves</taxon>
        <taxon>Passeriformes</taxon>
        <taxon>Sylvioidea</taxon>
        <taxon>Hirundinidae</taxon>
        <taxon>Hirundo</taxon>
    </lineage>
</organism>
<comment type="caution">
    <text evidence="1">The sequence shown here is derived from an EMBL/GenBank/DDBJ whole genome shotgun (WGS) entry which is preliminary data.</text>
</comment>
<accession>A0A3M0JPK8</accession>